<dbReference type="InterPro" id="IPR011033">
    <property type="entry name" value="PRC_barrel-like_sf"/>
</dbReference>
<dbReference type="SUPFAM" id="SSF50346">
    <property type="entry name" value="PRC-barrel domain"/>
    <property type="match status" value="1"/>
</dbReference>
<reference evidence="2" key="1">
    <citation type="journal article" date="2013" name="Extremophiles">
        <title>Proteinivorax tanatarense gen. nov., sp. nov., an anaerobic, haloalkaliphilic, proteolytic bacterium isolated from a decaying algal bloom, and proposal of Proteinivoraceae fam. nov.</title>
        <authorList>
            <person name="Kevbrin V."/>
            <person name="Boltyanskaya Y."/>
            <person name="Zhilina T."/>
            <person name="Kolganova T."/>
            <person name="Lavrentjeva E."/>
            <person name="Kuznetsov B."/>
        </authorList>
    </citation>
    <scope>NUCLEOTIDE SEQUENCE</scope>
    <source>
        <strain evidence="2">Z-910T</strain>
    </source>
</reference>
<name>A0AAU7VPL3_9FIRM</name>
<dbReference type="AlphaFoldDB" id="A0AAU7VPL3"/>
<evidence type="ECO:0000259" key="1">
    <source>
        <dbReference type="Pfam" id="PF05239"/>
    </source>
</evidence>
<dbReference type="RefSeq" id="WP_350344856.1">
    <property type="nucleotide sequence ID" value="NZ_CP158367.1"/>
</dbReference>
<dbReference type="PANTHER" id="PTHR40061:SF1">
    <property type="entry name" value="SPORULATION PROTEIN YLMC-RELATED"/>
    <property type="match status" value="1"/>
</dbReference>
<dbReference type="EMBL" id="CP158367">
    <property type="protein sequence ID" value="XBX76122.1"/>
    <property type="molecule type" value="Genomic_DNA"/>
</dbReference>
<proteinExistence type="predicted"/>
<dbReference type="Gene3D" id="2.30.30.240">
    <property type="entry name" value="PRC-barrel domain"/>
    <property type="match status" value="1"/>
</dbReference>
<feature type="domain" description="PRC-barrel" evidence="1">
    <location>
        <begin position="1"/>
        <end position="77"/>
    </location>
</feature>
<dbReference type="Pfam" id="PF05239">
    <property type="entry name" value="PRC"/>
    <property type="match status" value="1"/>
</dbReference>
<accession>A0AAU7VPL3</accession>
<protein>
    <submittedName>
        <fullName evidence="2">YlmC/YmxH family sporulation protein</fullName>
    </submittedName>
</protein>
<sequence length="78" mass="8746">MRISDLRDREIVNLGDGKVLGHFDDLEINPDTGKIKALIVTGQNGFLGLMATGNDYIIPWERIKKIGHDVIIIDTRTE</sequence>
<reference evidence="2" key="2">
    <citation type="submission" date="2024-06" db="EMBL/GenBank/DDBJ databases">
        <authorList>
            <person name="Petrova K.O."/>
            <person name="Toshchakov S.V."/>
            <person name="Boltjanskaja Y.V."/>
            <person name="Kevbrin V."/>
        </authorList>
    </citation>
    <scope>NUCLEOTIDE SEQUENCE</scope>
    <source>
        <strain evidence="2">Z-910T</strain>
    </source>
</reference>
<dbReference type="NCBIfam" id="TIGR02888">
    <property type="entry name" value="spore_YlmC_YmxH"/>
    <property type="match status" value="1"/>
</dbReference>
<organism evidence="2">
    <name type="scientific">Proteinivorax tanatarense</name>
    <dbReference type="NCBI Taxonomy" id="1260629"/>
    <lineage>
        <taxon>Bacteria</taxon>
        <taxon>Bacillati</taxon>
        <taxon>Bacillota</taxon>
        <taxon>Clostridia</taxon>
        <taxon>Eubacteriales</taxon>
        <taxon>Proteinivoracaceae</taxon>
        <taxon>Proteinivorax</taxon>
    </lineage>
</organism>
<dbReference type="InterPro" id="IPR014238">
    <property type="entry name" value="Spore_YlmC/YmxH"/>
</dbReference>
<dbReference type="PANTHER" id="PTHR40061">
    <property type="entry name" value="SPORULATION PROTEIN YLMC-RELATED"/>
    <property type="match status" value="1"/>
</dbReference>
<gene>
    <name evidence="2" type="ORF">PRVXT_001298</name>
</gene>
<dbReference type="InterPro" id="IPR027275">
    <property type="entry name" value="PRC-brl_dom"/>
</dbReference>
<evidence type="ECO:0000313" key="2">
    <source>
        <dbReference type="EMBL" id="XBX76122.1"/>
    </source>
</evidence>